<protein>
    <submittedName>
        <fullName evidence="7">TetR family transcriptional regulator</fullName>
    </submittedName>
</protein>
<name>A0A7L4YLG8_9ACTN</name>
<gene>
    <name evidence="7" type="ORF">EK0264_07365</name>
</gene>
<evidence type="ECO:0000256" key="1">
    <source>
        <dbReference type="ARBA" id="ARBA00022491"/>
    </source>
</evidence>
<dbReference type="Pfam" id="PF00440">
    <property type="entry name" value="TetR_N"/>
    <property type="match status" value="1"/>
</dbReference>
<dbReference type="InterPro" id="IPR001647">
    <property type="entry name" value="HTH_TetR"/>
</dbReference>
<dbReference type="SUPFAM" id="SSF46689">
    <property type="entry name" value="Homeodomain-like"/>
    <property type="match status" value="1"/>
</dbReference>
<dbReference type="AlphaFoldDB" id="A0A7L4YLG8"/>
<keyword evidence="8" id="KW-1185">Reference proteome</keyword>
<reference evidence="7 8" key="1">
    <citation type="journal article" date="2018" name="Int. J. Syst. Evol. Microbiol.">
        <title>Epidermidibacterium keratini gen. nov., sp. nov., a member of the family Sporichthyaceae, isolated from keratin epidermis.</title>
        <authorList>
            <person name="Lee D.G."/>
            <person name="Trujillo M.E."/>
            <person name="Kang S."/>
            <person name="Nam J.J."/>
            <person name="Kim Y.J."/>
        </authorList>
    </citation>
    <scope>NUCLEOTIDE SEQUENCE [LARGE SCALE GENOMIC DNA]</scope>
    <source>
        <strain evidence="7 8">EPI-7</strain>
    </source>
</reference>
<dbReference type="PANTHER" id="PTHR47506">
    <property type="entry name" value="TRANSCRIPTIONAL REGULATORY PROTEIN"/>
    <property type="match status" value="1"/>
</dbReference>
<accession>A0A7L4YLG8</accession>
<keyword evidence="4" id="KW-0804">Transcription</keyword>
<sequence>MVRTADHVARRAAMTAALLDVATETGLDSVTVAKVARAAGVSVGLVQHYFASKDALLQAAYAAALGAVDERIADVVDRGEHAGQPIRTMASNALSELLPLDEQRRRECVLRIEFLALATQNRDLAASAAEADREFADRLARVVDNGKLCGEVPADLQSASRADELLTIVTGMATRSVVTGERNRAVLDAALARTFSGECHQHG</sequence>
<keyword evidence="3 5" id="KW-0238">DNA-binding</keyword>
<dbReference type="OrthoDB" id="9816296at2"/>
<dbReference type="PANTHER" id="PTHR47506:SF6">
    <property type="entry name" value="HTH-TYPE TRANSCRIPTIONAL REPRESSOR NEMR"/>
    <property type="match status" value="1"/>
</dbReference>
<dbReference type="SUPFAM" id="SSF48498">
    <property type="entry name" value="Tetracyclin repressor-like, C-terminal domain"/>
    <property type="match status" value="1"/>
</dbReference>
<dbReference type="Pfam" id="PF13977">
    <property type="entry name" value="TetR_C_6"/>
    <property type="match status" value="1"/>
</dbReference>
<dbReference type="InterPro" id="IPR036271">
    <property type="entry name" value="Tet_transcr_reg_TetR-rel_C_sf"/>
</dbReference>
<evidence type="ECO:0000313" key="7">
    <source>
        <dbReference type="EMBL" id="QHC00111.1"/>
    </source>
</evidence>
<evidence type="ECO:0000259" key="6">
    <source>
        <dbReference type="PROSITE" id="PS50977"/>
    </source>
</evidence>
<evidence type="ECO:0000256" key="2">
    <source>
        <dbReference type="ARBA" id="ARBA00023015"/>
    </source>
</evidence>
<dbReference type="Proteomes" id="UP000463857">
    <property type="component" value="Chromosome"/>
</dbReference>
<feature type="DNA-binding region" description="H-T-H motif" evidence="5">
    <location>
        <begin position="31"/>
        <end position="50"/>
    </location>
</feature>
<evidence type="ECO:0000313" key="8">
    <source>
        <dbReference type="Proteomes" id="UP000463857"/>
    </source>
</evidence>
<feature type="domain" description="HTH tetR-type" evidence="6">
    <location>
        <begin position="8"/>
        <end position="68"/>
    </location>
</feature>
<dbReference type="RefSeq" id="WP_159544269.1">
    <property type="nucleotide sequence ID" value="NZ_CP047156.1"/>
</dbReference>
<keyword evidence="2" id="KW-0805">Transcription regulation</keyword>
<dbReference type="KEGG" id="eke:EK0264_07365"/>
<evidence type="ECO:0000256" key="5">
    <source>
        <dbReference type="PROSITE-ProRule" id="PRU00335"/>
    </source>
</evidence>
<evidence type="ECO:0000256" key="3">
    <source>
        <dbReference type="ARBA" id="ARBA00023125"/>
    </source>
</evidence>
<dbReference type="InterPro" id="IPR009057">
    <property type="entry name" value="Homeodomain-like_sf"/>
</dbReference>
<dbReference type="PROSITE" id="PS50977">
    <property type="entry name" value="HTH_TETR_2"/>
    <property type="match status" value="1"/>
</dbReference>
<dbReference type="InterPro" id="IPR039538">
    <property type="entry name" value="BetI_C"/>
</dbReference>
<dbReference type="GO" id="GO:0003677">
    <property type="term" value="F:DNA binding"/>
    <property type="evidence" value="ECO:0007669"/>
    <property type="project" value="UniProtKB-UniRule"/>
</dbReference>
<evidence type="ECO:0000256" key="4">
    <source>
        <dbReference type="ARBA" id="ARBA00023163"/>
    </source>
</evidence>
<dbReference type="InParanoid" id="A0A7L4YLG8"/>
<dbReference type="Gene3D" id="1.10.357.10">
    <property type="entry name" value="Tetracycline Repressor, domain 2"/>
    <property type="match status" value="1"/>
</dbReference>
<keyword evidence="1" id="KW-0678">Repressor</keyword>
<organism evidence="7 8">
    <name type="scientific">Epidermidibacterium keratini</name>
    <dbReference type="NCBI Taxonomy" id="1891644"/>
    <lineage>
        <taxon>Bacteria</taxon>
        <taxon>Bacillati</taxon>
        <taxon>Actinomycetota</taxon>
        <taxon>Actinomycetes</taxon>
        <taxon>Sporichthyales</taxon>
        <taxon>Sporichthyaceae</taxon>
        <taxon>Epidermidibacterium</taxon>
    </lineage>
</organism>
<proteinExistence type="predicted"/>
<dbReference type="EMBL" id="CP047156">
    <property type="protein sequence ID" value="QHC00111.1"/>
    <property type="molecule type" value="Genomic_DNA"/>
</dbReference>